<name>A0A918PAE5_9SPHN</name>
<evidence type="ECO:0008006" key="4">
    <source>
        <dbReference type="Google" id="ProtNLM"/>
    </source>
</evidence>
<proteinExistence type="predicted"/>
<reference evidence="2" key="2">
    <citation type="submission" date="2020-09" db="EMBL/GenBank/DDBJ databases">
        <authorList>
            <person name="Sun Q."/>
            <person name="Kim S."/>
        </authorList>
    </citation>
    <scope>NUCLEOTIDE SEQUENCE</scope>
    <source>
        <strain evidence="2">KCTC 32255</strain>
    </source>
</reference>
<feature type="region of interest" description="Disordered" evidence="1">
    <location>
        <begin position="55"/>
        <end position="105"/>
    </location>
</feature>
<feature type="compositionally biased region" description="Low complexity" evidence="1">
    <location>
        <begin position="95"/>
        <end position="105"/>
    </location>
</feature>
<organism evidence="2 3">
    <name type="scientific">Novosphingobium colocasiae</name>
    <dbReference type="NCBI Taxonomy" id="1256513"/>
    <lineage>
        <taxon>Bacteria</taxon>
        <taxon>Pseudomonadati</taxon>
        <taxon>Pseudomonadota</taxon>
        <taxon>Alphaproteobacteria</taxon>
        <taxon>Sphingomonadales</taxon>
        <taxon>Sphingomonadaceae</taxon>
        <taxon>Novosphingobium</taxon>
    </lineage>
</organism>
<dbReference type="PROSITE" id="PS51257">
    <property type="entry name" value="PROKAR_LIPOPROTEIN"/>
    <property type="match status" value="1"/>
</dbReference>
<reference evidence="2" key="1">
    <citation type="journal article" date="2014" name="Int. J. Syst. Evol. Microbiol.">
        <title>Complete genome sequence of Corynebacterium casei LMG S-19264T (=DSM 44701T), isolated from a smear-ripened cheese.</title>
        <authorList>
            <consortium name="US DOE Joint Genome Institute (JGI-PGF)"/>
            <person name="Walter F."/>
            <person name="Albersmeier A."/>
            <person name="Kalinowski J."/>
            <person name="Ruckert C."/>
        </authorList>
    </citation>
    <scope>NUCLEOTIDE SEQUENCE</scope>
    <source>
        <strain evidence="2">KCTC 32255</strain>
    </source>
</reference>
<comment type="caution">
    <text evidence="2">The sequence shown here is derived from an EMBL/GenBank/DDBJ whole genome shotgun (WGS) entry which is preliminary data.</text>
</comment>
<gene>
    <name evidence="2" type="ORF">GCM10011614_06900</name>
</gene>
<dbReference type="AlphaFoldDB" id="A0A918PAE5"/>
<feature type="compositionally biased region" description="Low complexity" evidence="1">
    <location>
        <begin position="61"/>
        <end position="87"/>
    </location>
</feature>
<dbReference type="Proteomes" id="UP000648075">
    <property type="component" value="Unassembled WGS sequence"/>
</dbReference>
<protein>
    <recommendedName>
        <fullName evidence="4">Lipoprotein</fullName>
    </recommendedName>
</protein>
<sequence length="105" mass="10463">MSHRLSRRARIALSIAACVVLSGCGDKKDDGAVQAAKGGEVLPRSITDDMLPYDTVRSQSGPDAVVGAPAHPAGSASDAASSEAQGAEADKAEPAEAAEATSSAE</sequence>
<accession>A0A918PAE5</accession>
<keyword evidence="3" id="KW-1185">Reference proteome</keyword>
<dbReference type="EMBL" id="BMZA01000001">
    <property type="protein sequence ID" value="GGY94501.1"/>
    <property type="molecule type" value="Genomic_DNA"/>
</dbReference>
<evidence type="ECO:0000313" key="2">
    <source>
        <dbReference type="EMBL" id="GGY94501.1"/>
    </source>
</evidence>
<evidence type="ECO:0000256" key="1">
    <source>
        <dbReference type="SAM" id="MobiDB-lite"/>
    </source>
</evidence>
<evidence type="ECO:0000313" key="3">
    <source>
        <dbReference type="Proteomes" id="UP000648075"/>
    </source>
</evidence>